<keyword evidence="8" id="KW-0548">Nucleotidyltransferase</keyword>
<evidence type="ECO:0000256" key="11">
    <source>
        <dbReference type="ARBA" id="ARBA00023268"/>
    </source>
</evidence>
<evidence type="ECO:0000256" key="2">
    <source>
        <dbReference type="ARBA" id="ARBA00022723"/>
    </source>
</evidence>
<evidence type="ECO:0000259" key="12">
    <source>
        <dbReference type="PROSITE" id="PS50994"/>
    </source>
</evidence>
<keyword evidence="10" id="KW-0233">DNA recombination</keyword>
<keyword evidence="6" id="KW-0229">DNA integration</keyword>
<evidence type="ECO:0000256" key="7">
    <source>
        <dbReference type="ARBA" id="ARBA00022918"/>
    </source>
</evidence>
<dbReference type="PANTHER" id="PTHR37984">
    <property type="entry name" value="PROTEIN CBG26694"/>
    <property type="match status" value="1"/>
</dbReference>
<dbReference type="GO" id="GO:0003964">
    <property type="term" value="F:RNA-directed DNA polymerase activity"/>
    <property type="evidence" value="ECO:0007669"/>
    <property type="project" value="UniProtKB-KW"/>
</dbReference>
<evidence type="ECO:0000256" key="5">
    <source>
        <dbReference type="ARBA" id="ARBA00022842"/>
    </source>
</evidence>
<evidence type="ECO:0000256" key="6">
    <source>
        <dbReference type="ARBA" id="ARBA00022908"/>
    </source>
</evidence>
<dbReference type="InterPro" id="IPR041577">
    <property type="entry name" value="RT_RNaseH_2"/>
</dbReference>
<dbReference type="GO" id="GO:0006310">
    <property type="term" value="P:DNA recombination"/>
    <property type="evidence" value="ECO:0007669"/>
    <property type="project" value="UniProtKB-KW"/>
</dbReference>
<keyword evidence="2" id="KW-0479">Metal-binding</keyword>
<keyword evidence="9" id="KW-0238">DNA-binding</keyword>
<feature type="domain" description="Integrase catalytic" evidence="12">
    <location>
        <begin position="116"/>
        <end position="274"/>
    </location>
</feature>
<organism evidence="13 14">
    <name type="scientific">Punica granatum</name>
    <name type="common">Pomegranate</name>
    <dbReference type="NCBI Taxonomy" id="22663"/>
    <lineage>
        <taxon>Eukaryota</taxon>
        <taxon>Viridiplantae</taxon>
        <taxon>Streptophyta</taxon>
        <taxon>Embryophyta</taxon>
        <taxon>Tracheophyta</taxon>
        <taxon>Spermatophyta</taxon>
        <taxon>Magnoliopsida</taxon>
        <taxon>eudicotyledons</taxon>
        <taxon>Gunneridae</taxon>
        <taxon>Pentapetalae</taxon>
        <taxon>rosids</taxon>
        <taxon>malvids</taxon>
        <taxon>Myrtales</taxon>
        <taxon>Lythraceae</taxon>
        <taxon>Punica</taxon>
    </lineage>
</organism>
<keyword evidence="8" id="KW-0239">DNA-directed DNA polymerase</keyword>
<evidence type="ECO:0000256" key="3">
    <source>
        <dbReference type="ARBA" id="ARBA00022750"/>
    </source>
</evidence>
<dbReference type="GO" id="GO:0046872">
    <property type="term" value="F:metal ion binding"/>
    <property type="evidence" value="ECO:0007669"/>
    <property type="project" value="UniProtKB-KW"/>
</dbReference>
<dbReference type="Pfam" id="PF24626">
    <property type="entry name" value="SH3_Tf2-1"/>
    <property type="match status" value="1"/>
</dbReference>
<dbReference type="GO" id="GO:0015074">
    <property type="term" value="P:DNA integration"/>
    <property type="evidence" value="ECO:0007669"/>
    <property type="project" value="UniProtKB-KW"/>
</dbReference>
<keyword evidence="4" id="KW-0378">Hydrolase</keyword>
<evidence type="ECO:0000313" key="14">
    <source>
        <dbReference type="Proteomes" id="UP000233551"/>
    </source>
</evidence>
<evidence type="ECO:0000256" key="8">
    <source>
        <dbReference type="ARBA" id="ARBA00022932"/>
    </source>
</evidence>
<protein>
    <recommendedName>
        <fullName evidence="12">Integrase catalytic domain-containing protein</fullName>
    </recommendedName>
</protein>
<comment type="caution">
    <text evidence="13">The sequence shown here is derived from an EMBL/GenBank/DDBJ whole genome shotgun (WGS) entry which is preliminary data.</text>
</comment>
<dbReference type="InterPro" id="IPR041588">
    <property type="entry name" value="Integrase_H2C2"/>
</dbReference>
<dbReference type="GO" id="GO:0006508">
    <property type="term" value="P:proteolysis"/>
    <property type="evidence" value="ECO:0007669"/>
    <property type="project" value="UniProtKB-KW"/>
</dbReference>
<dbReference type="GO" id="GO:0003677">
    <property type="term" value="F:DNA binding"/>
    <property type="evidence" value="ECO:0007669"/>
    <property type="project" value="UniProtKB-KW"/>
</dbReference>
<keyword evidence="3" id="KW-0064">Aspartyl protease</keyword>
<dbReference type="PROSITE" id="PS50994">
    <property type="entry name" value="INTEGRASE"/>
    <property type="match status" value="1"/>
</dbReference>
<keyword evidence="7" id="KW-0695">RNA-directed DNA polymerase</keyword>
<proteinExistence type="predicted"/>
<dbReference type="Pfam" id="PF17921">
    <property type="entry name" value="Integrase_H2C2"/>
    <property type="match status" value="1"/>
</dbReference>
<keyword evidence="11" id="KW-0511">Multifunctional enzyme</keyword>
<gene>
    <name evidence="13" type="ORF">CRG98_002552</name>
</gene>
<dbReference type="InterPro" id="IPR036397">
    <property type="entry name" value="RNaseH_sf"/>
</dbReference>
<evidence type="ECO:0000256" key="1">
    <source>
        <dbReference type="ARBA" id="ARBA00022670"/>
    </source>
</evidence>
<evidence type="ECO:0000256" key="9">
    <source>
        <dbReference type="ARBA" id="ARBA00023125"/>
    </source>
</evidence>
<dbReference type="Gene3D" id="3.30.420.10">
    <property type="entry name" value="Ribonuclease H-like superfamily/Ribonuclease H"/>
    <property type="match status" value="2"/>
</dbReference>
<keyword evidence="8" id="KW-0808">Transferase</keyword>
<dbReference type="GO" id="GO:0004190">
    <property type="term" value="F:aspartic-type endopeptidase activity"/>
    <property type="evidence" value="ECO:0007669"/>
    <property type="project" value="UniProtKB-KW"/>
</dbReference>
<evidence type="ECO:0000256" key="10">
    <source>
        <dbReference type="ARBA" id="ARBA00023172"/>
    </source>
</evidence>
<dbReference type="Gene3D" id="3.30.70.270">
    <property type="match status" value="1"/>
</dbReference>
<dbReference type="InterPro" id="IPR050951">
    <property type="entry name" value="Retrovirus_Pol_polyprotein"/>
</dbReference>
<keyword evidence="5" id="KW-0460">Magnesium</keyword>
<dbReference type="InterPro" id="IPR001584">
    <property type="entry name" value="Integrase_cat-core"/>
</dbReference>
<dbReference type="SUPFAM" id="SSF56672">
    <property type="entry name" value="DNA/RNA polymerases"/>
    <property type="match status" value="1"/>
</dbReference>
<dbReference type="Proteomes" id="UP000233551">
    <property type="component" value="Unassembled WGS sequence"/>
</dbReference>
<dbReference type="STRING" id="22663.A0A2I0L8L9"/>
<dbReference type="PANTHER" id="PTHR37984:SF5">
    <property type="entry name" value="PROTEIN NYNRIN-LIKE"/>
    <property type="match status" value="1"/>
</dbReference>
<evidence type="ECO:0000313" key="13">
    <source>
        <dbReference type="EMBL" id="PKI77049.1"/>
    </source>
</evidence>
<dbReference type="InterPro" id="IPR043128">
    <property type="entry name" value="Rev_trsase/Diguanyl_cyclase"/>
</dbReference>
<dbReference type="GO" id="GO:0003887">
    <property type="term" value="F:DNA-directed DNA polymerase activity"/>
    <property type="evidence" value="ECO:0007669"/>
    <property type="project" value="UniProtKB-KW"/>
</dbReference>
<dbReference type="AlphaFoldDB" id="A0A2I0L8L9"/>
<dbReference type="SUPFAM" id="SSF53098">
    <property type="entry name" value="Ribonuclease H-like"/>
    <property type="match status" value="1"/>
</dbReference>
<evidence type="ECO:0000256" key="4">
    <source>
        <dbReference type="ARBA" id="ARBA00022801"/>
    </source>
</evidence>
<accession>A0A2I0L8L9</accession>
<keyword evidence="1" id="KW-0645">Protease</keyword>
<dbReference type="InterPro" id="IPR056924">
    <property type="entry name" value="SH3_Tf2-1"/>
</dbReference>
<dbReference type="EMBL" id="PGOL01000105">
    <property type="protein sequence ID" value="PKI77049.1"/>
    <property type="molecule type" value="Genomic_DNA"/>
</dbReference>
<dbReference type="InterPro" id="IPR043502">
    <property type="entry name" value="DNA/RNA_pol_sf"/>
</dbReference>
<sequence>MASLTDCMKGGKFEWTKGAETTFQKIKERLTTIPILVLPDFQQPFELHSDALKVGIGAVLSQNSKPIAFFSGKLTGAKVRYNTYDVEFYAVVQAHKSGVTNRVADALSRRRSILSRITVELHDEDHVGRDRTLQLVQSSYLWPTIRKEVEKYVQRCKKTTDAMRVAQLYFRKVYRLHGLPVSIVSNRDTRFLSHFWRSLWKMVNTQLNFSTAYHPQTDGQIKVVNRSLGNLLRGLVGEHMKSWDQKLSPAEFTHNHAVNRSTGFSPFQVVYSVTPWGNLLRGLVGEHMKSWDQKLSPAEFMHNHAVNRSTGFSPFQVVYSVTPGVPLICYPCRIRPGFMGRFSAGDYHKLAARKIGHVEIVEKINSNAYWLKLPSHIRTVEVFNVKHLIPYIGDSSDDDDSRANSLHPCENDVAEDLTSRYLEKIRF</sequence>
<name>A0A2I0L8L9_PUNGR</name>
<dbReference type="Pfam" id="PF17919">
    <property type="entry name" value="RT_RNaseH_2"/>
    <property type="match status" value="1"/>
</dbReference>
<dbReference type="InterPro" id="IPR012337">
    <property type="entry name" value="RNaseH-like_sf"/>
</dbReference>
<keyword evidence="14" id="KW-1185">Reference proteome</keyword>
<reference evidence="13 14" key="1">
    <citation type="submission" date="2017-11" db="EMBL/GenBank/DDBJ databases">
        <title>De-novo sequencing of pomegranate (Punica granatum L.) genome.</title>
        <authorList>
            <person name="Akparov Z."/>
            <person name="Amiraslanov A."/>
            <person name="Hajiyeva S."/>
            <person name="Abbasov M."/>
            <person name="Kaur K."/>
            <person name="Hamwieh A."/>
            <person name="Solovyev V."/>
            <person name="Salamov A."/>
            <person name="Braich B."/>
            <person name="Kosarev P."/>
            <person name="Mahmoud A."/>
            <person name="Hajiyev E."/>
            <person name="Babayeva S."/>
            <person name="Izzatullayeva V."/>
            <person name="Mammadov A."/>
            <person name="Mammadov A."/>
            <person name="Sharifova S."/>
            <person name="Ojaghi J."/>
            <person name="Eynullazada K."/>
            <person name="Bayramov B."/>
            <person name="Abdulazimova A."/>
            <person name="Shahmuradov I."/>
        </authorList>
    </citation>
    <scope>NUCLEOTIDE SEQUENCE [LARGE SCALE GENOMIC DNA]</scope>
    <source>
        <strain evidence="14">cv. AG2017</strain>
        <tissue evidence="13">Leaf</tissue>
    </source>
</reference>